<evidence type="ECO:0000256" key="7">
    <source>
        <dbReference type="ARBA" id="ARBA00023136"/>
    </source>
</evidence>
<dbReference type="EMBL" id="CP000447">
    <property type="protein sequence ID" value="ABI72799.1"/>
    <property type="molecule type" value="Genomic_DNA"/>
</dbReference>
<evidence type="ECO:0000256" key="8">
    <source>
        <dbReference type="RuleBase" id="RU363032"/>
    </source>
</evidence>
<sequence precursor="true">MSTIAKLFNPIVRFSPFMMMALLLIPVLGGLIGVILPAFGWIPALDQTHFSLNGFQQLWQTPGIGHMALLSITTSLVSTLLAFLITILILASYFTSPWLGYIQRLLGPILVIPHAAAAIAIGFLITPSGMLSRLVSPWLSGWDAPPDWLYPHDAMGLSIILGVTLKELPFLLLMALGVLAQPDLGQTLRAQHKVALSLGYCPMMAFFKVVLPSLYPHLRLPILAVLAYASASVEIPLILGPNNPPTLAVAIMQWFHDVDLSLRIKASAGAILQIQLTLFVLACWWLLERLVSQFAKPMLTNGEREYGGAIIQKITHVITALMLTIIGLALVGMLLWSFAGFWHFPDALPQQFVILHWQAALQQMHTPLIDTVLIALCATAVAITLTLLTLEAEQHSGKSLSLLGSVLIYLPLLIPSIAFLFGLVWLLEQVNSQHTFINVVLAHVLFVLPYVFLSLASSYRRLDPRFSIVAASLGATKAKIFFRIKLPMLIGPIFIACALGLAISFSQYLPTLLTGGGRINTITTEAVSLANGGSRRISAVYALMQMILPALGFLLAWLIPKIIVKNHRQKSLPKMMTKMLVKRQQ</sequence>
<feature type="transmembrane region" description="Helical" evidence="8">
    <location>
        <begin position="21"/>
        <end position="44"/>
    </location>
</feature>
<dbReference type="KEGG" id="sfr:Sfri_2960"/>
<dbReference type="STRING" id="318167.Sfri_2960"/>
<comment type="subcellular location">
    <subcellularLocation>
        <location evidence="1">Cell inner membrane</location>
        <topology evidence="1">Multi-pass membrane protein</topology>
    </subcellularLocation>
    <subcellularLocation>
        <location evidence="8">Cell membrane</location>
        <topology evidence="8">Multi-pass membrane protein</topology>
    </subcellularLocation>
</comment>
<feature type="domain" description="ABC transmembrane type-1" evidence="9">
    <location>
        <begin position="64"/>
        <end position="282"/>
    </location>
</feature>
<dbReference type="SUPFAM" id="SSF161098">
    <property type="entry name" value="MetI-like"/>
    <property type="match status" value="2"/>
</dbReference>
<dbReference type="InterPro" id="IPR000515">
    <property type="entry name" value="MetI-like"/>
</dbReference>
<gene>
    <name evidence="10" type="ordered locus">Sfri_2960</name>
</gene>
<dbReference type="HOGENOM" id="CLU_026097_0_0_6"/>
<dbReference type="CDD" id="cd06261">
    <property type="entry name" value="TM_PBP2"/>
    <property type="match status" value="1"/>
</dbReference>
<dbReference type="PROSITE" id="PS50928">
    <property type="entry name" value="ABC_TM1"/>
    <property type="match status" value="2"/>
</dbReference>
<dbReference type="GeneID" id="41838343"/>
<feature type="transmembrane region" description="Helical" evidence="8">
    <location>
        <begin position="320"/>
        <end position="344"/>
    </location>
</feature>
<dbReference type="GO" id="GO:0005886">
    <property type="term" value="C:plasma membrane"/>
    <property type="evidence" value="ECO:0007669"/>
    <property type="project" value="UniProtKB-SubCell"/>
</dbReference>
<keyword evidence="6 8" id="KW-1133">Transmembrane helix</keyword>
<dbReference type="InterPro" id="IPR035906">
    <property type="entry name" value="MetI-like_sf"/>
</dbReference>
<proteinExistence type="inferred from homology"/>
<evidence type="ECO:0000256" key="3">
    <source>
        <dbReference type="ARBA" id="ARBA00022475"/>
    </source>
</evidence>
<keyword evidence="11" id="KW-1185">Reference proteome</keyword>
<organism evidence="10 11">
    <name type="scientific">Shewanella frigidimarina (strain NCIMB 400)</name>
    <dbReference type="NCBI Taxonomy" id="318167"/>
    <lineage>
        <taxon>Bacteria</taxon>
        <taxon>Pseudomonadati</taxon>
        <taxon>Pseudomonadota</taxon>
        <taxon>Gammaproteobacteria</taxon>
        <taxon>Alteromonadales</taxon>
        <taxon>Shewanellaceae</taxon>
        <taxon>Shewanella</taxon>
    </lineage>
</organism>
<evidence type="ECO:0000256" key="2">
    <source>
        <dbReference type="ARBA" id="ARBA00022448"/>
    </source>
</evidence>
<feature type="transmembrane region" description="Helical" evidence="8">
    <location>
        <begin position="266"/>
        <end position="287"/>
    </location>
</feature>
<dbReference type="Proteomes" id="UP000000684">
    <property type="component" value="Chromosome"/>
</dbReference>
<feature type="transmembrane region" description="Helical" evidence="8">
    <location>
        <begin position="539"/>
        <end position="559"/>
    </location>
</feature>
<feature type="domain" description="ABC transmembrane type-1" evidence="9">
    <location>
        <begin position="368"/>
        <end position="556"/>
    </location>
</feature>
<evidence type="ECO:0000256" key="1">
    <source>
        <dbReference type="ARBA" id="ARBA00004429"/>
    </source>
</evidence>
<dbReference type="PANTHER" id="PTHR43357:SF4">
    <property type="entry name" value="INNER MEMBRANE ABC TRANSPORTER PERMEASE PROTEIN YDCV"/>
    <property type="match status" value="1"/>
</dbReference>
<feature type="transmembrane region" description="Helical" evidence="8">
    <location>
        <begin position="436"/>
        <end position="456"/>
    </location>
</feature>
<dbReference type="AlphaFoldDB" id="Q07YW5"/>
<feature type="transmembrane region" description="Helical" evidence="8">
    <location>
        <begin position="64"/>
        <end position="93"/>
    </location>
</feature>
<evidence type="ECO:0000256" key="5">
    <source>
        <dbReference type="ARBA" id="ARBA00022692"/>
    </source>
</evidence>
<dbReference type="Gene3D" id="1.10.3720.10">
    <property type="entry name" value="MetI-like"/>
    <property type="match status" value="2"/>
</dbReference>
<feature type="transmembrane region" description="Helical" evidence="8">
    <location>
        <begin position="400"/>
        <end position="424"/>
    </location>
</feature>
<reference evidence="10 11" key="1">
    <citation type="submission" date="2006-08" db="EMBL/GenBank/DDBJ databases">
        <title>Complete sequence of Shewanella frigidimarina NCIMB 400.</title>
        <authorList>
            <consortium name="US DOE Joint Genome Institute"/>
            <person name="Copeland A."/>
            <person name="Lucas S."/>
            <person name="Lapidus A."/>
            <person name="Barry K."/>
            <person name="Detter J.C."/>
            <person name="Glavina del Rio T."/>
            <person name="Hammon N."/>
            <person name="Israni S."/>
            <person name="Dalin E."/>
            <person name="Tice H."/>
            <person name="Pitluck S."/>
            <person name="Fredrickson J.K."/>
            <person name="Kolker E."/>
            <person name="McCuel L.A."/>
            <person name="DiChristina T."/>
            <person name="Nealson K.H."/>
            <person name="Newman D."/>
            <person name="Tiedje J.M."/>
            <person name="Zhou J."/>
            <person name="Romine M.F."/>
            <person name="Culley D.E."/>
            <person name="Serres M."/>
            <person name="Chertkov O."/>
            <person name="Brettin T."/>
            <person name="Bruce D."/>
            <person name="Han C."/>
            <person name="Tapia R."/>
            <person name="Gilna P."/>
            <person name="Schmutz J."/>
            <person name="Larimer F."/>
            <person name="Land M."/>
            <person name="Hauser L."/>
            <person name="Kyrpides N."/>
            <person name="Mikhailova N."/>
            <person name="Richardson P."/>
        </authorList>
    </citation>
    <scope>NUCLEOTIDE SEQUENCE [LARGE SCALE GENOMIC DNA]</scope>
    <source>
        <strain evidence="10 11">NCIMB 400</strain>
    </source>
</reference>
<accession>Q07YW5</accession>
<keyword evidence="3" id="KW-1003">Cell membrane</keyword>
<dbReference type="PANTHER" id="PTHR43357">
    <property type="entry name" value="INNER MEMBRANE ABC TRANSPORTER PERMEASE PROTEIN YDCV"/>
    <property type="match status" value="1"/>
</dbReference>
<evidence type="ECO:0000259" key="9">
    <source>
        <dbReference type="PROSITE" id="PS50928"/>
    </source>
</evidence>
<dbReference type="eggNOG" id="COG4135">
    <property type="taxonomic scope" value="Bacteria"/>
</dbReference>
<dbReference type="Pfam" id="PF00528">
    <property type="entry name" value="BPD_transp_1"/>
    <property type="match status" value="1"/>
</dbReference>
<feature type="transmembrane region" description="Helical" evidence="8">
    <location>
        <begin position="105"/>
        <end position="125"/>
    </location>
</feature>
<feature type="transmembrane region" description="Helical" evidence="8">
    <location>
        <begin position="364"/>
        <end position="388"/>
    </location>
</feature>
<name>Q07YW5_SHEFN</name>
<dbReference type="RefSeq" id="WP_011638408.1">
    <property type="nucleotide sequence ID" value="NC_008345.1"/>
</dbReference>
<comment type="similarity">
    <text evidence="8">Belongs to the binding-protein-dependent transport system permease family.</text>
</comment>
<keyword evidence="2 8" id="KW-0813">Transport</keyword>
<keyword evidence="4" id="KW-0997">Cell inner membrane</keyword>
<dbReference type="GO" id="GO:0055085">
    <property type="term" value="P:transmembrane transport"/>
    <property type="evidence" value="ECO:0007669"/>
    <property type="project" value="InterPro"/>
</dbReference>
<evidence type="ECO:0000256" key="4">
    <source>
        <dbReference type="ARBA" id="ARBA00022519"/>
    </source>
</evidence>
<feature type="transmembrane region" description="Helical" evidence="8">
    <location>
        <begin position="192"/>
        <end position="211"/>
    </location>
</feature>
<protein>
    <submittedName>
        <fullName evidence="10">Binding-protein-dependent transport systems inner membrane component</fullName>
    </submittedName>
</protein>
<evidence type="ECO:0000256" key="6">
    <source>
        <dbReference type="ARBA" id="ARBA00022989"/>
    </source>
</evidence>
<feature type="transmembrane region" description="Helical" evidence="8">
    <location>
        <begin position="486"/>
        <end position="505"/>
    </location>
</feature>
<keyword evidence="7 8" id="KW-0472">Membrane</keyword>
<evidence type="ECO:0000313" key="11">
    <source>
        <dbReference type="Proteomes" id="UP000000684"/>
    </source>
</evidence>
<keyword evidence="5 8" id="KW-0812">Transmembrane</keyword>
<feature type="transmembrane region" description="Helical" evidence="8">
    <location>
        <begin position="155"/>
        <end position="180"/>
    </location>
</feature>
<evidence type="ECO:0000313" key="10">
    <source>
        <dbReference type="EMBL" id="ABI72799.1"/>
    </source>
</evidence>